<dbReference type="GeneID" id="26634010"/>
<accession>A0A0B5HE53</accession>
<sequence>MKVLSKVILAVTLVISSGLAMANTNQGGCATRINGISGLDAQTKQTMIVACEQAKLSSPETPQTDVTVEKISKYAEASKGFAEALGVAARELGVATNEFIATPAGKLTVGIVMWKVLGEDIQAWVSFLLFIIIGGVATRALVNKVSIDHYEEATKVSRIFGTTTKKYPVYISFKQAYDFQSFMMWFPYVLYLLAILTFGINVF</sequence>
<dbReference type="KEGG" id="vg:26634010"/>
<feature type="transmembrane region" description="Helical" evidence="1">
    <location>
        <begin position="123"/>
        <end position="142"/>
    </location>
</feature>
<dbReference type="Proteomes" id="UP000031804">
    <property type="component" value="Segment"/>
</dbReference>
<keyword evidence="1" id="KW-0472">Membrane</keyword>
<evidence type="ECO:0000256" key="1">
    <source>
        <dbReference type="SAM" id="Phobius"/>
    </source>
</evidence>
<dbReference type="RefSeq" id="YP_009207497.1">
    <property type="nucleotide sequence ID" value="NC_028895.1"/>
</dbReference>
<protein>
    <submittedName>
        <fullName evidence="2">Uncharacterized protein</fullName>
    </submittedName>
</protein>
<feature type="transmembrane region" description="Helical" evidence="1">
    <location>
        <begin position="182"/>
        <end position="200"/>
    </location>
</feature>
<evidence type="ECO:0000313" key="2">
    <source>
        <dbReference type="EMBL" id="AJF40800.1"/>
    </source>
</evidence>
<dbReference type="EMBL" id="KP280063">
    <property type="protein sequence ID" value="AJF40800.1"/>
    <property type="molecule type" value="Genomic_DNA"/>
</dbReference>
<keyword evidence="1" id="KW-1133">Transmembrane helix</keyword>
<name>A0A0B5HE53_9CAUD</name>
<organism evidence="2 3">
    <name type="scientific">Vibrio phage phi 3</name>
    <dbReference type="NCBI Taxonomy" id="1589298"/>
    <lineage>
        <taxon>Viruses</taxon>
        <taxon>Duplodnaviria</taxon>
        <taxon>Heunggongvirae</taxon>
        <taxon>Uroviricota</taxon>
        <taxon>Caudoviricetes</taxon>
        <taxon>Demerecviridae</taxon>
        <taxon>Ermolyevavirinae</taxon>
        <taxon>Jesfedecavirus</taxon>
        <taxon>Jesfedecavirus phi3</taxon>
    </lineage>
</organism>
<keyword evidence="3" id="KW-1185">Reference proteome</keyword>
<reference evidence="2 3" key="1">
    <citation type="submission" date="2014-12" db="EMBL/GenBank/DDBJ databases">
        <title>Complete genome sequences of three Vibrio cholerae specific bacteriophages.</title>
        <authorList>
            <person name="Bhandare S.G."/>
            <person name="Warry A."/>
            <person name="Emes R.D."/>
            <person name="Hooton S.P.T."/>
            <person name="Barrow P.A."/>
            <person name="Atterbury R.J."/>
        </authorList>
    </citation>
    <scope>NUCLEOTIDE SEQUENCE [LARGE SCALE GENOMIC DNA]</scope>
</reference>
<keyword evidence="1" id="KW-0812">Transmembrane</keyword>
<dbReference type="OrthoDB" id="40537at10239"/>
<evidence type="ECO:0000313" key="3">
    <source>
        <dbReference type="Proteomes" id="UP000031804"/>
    </source>
</evidence>
<proteinExistence type="predicted"/>
<gene>
    <name evidence="2" type="ORF">SBVP3_0032</name>
</gene>